<evidence type="ECO:0000313" key="3">
    <source>
        <dbReference type="Proteomes" id="UP000237846"/>
    </source>
</evidence>
<feature type="region of interest" description="Disordered" evidence="1">
    <location>
        <begin position="99"/>
        <end position="135"/>
    </location>
</feature>
<dbReference type="OrthoDB" id="3261206at2"/>
<organism evidence="2 3">
    <name type="scientific">Allonocardiopsis opalescens</name>
    <dbReference type="NCBI Taxonomy" id="1144618"/>
    <lineage>
        <taxon>Bacteria</taxon>
        <taxon>Bacillati</taxon>
        <taxon>Actinomycetota</taxon>
        <taxon>Actinomycetes</taxon>
        <taxon>Streptosporangiales</taxon>
        <taxon>Allonocardiopsis</taxon>
    </lineage>
</organism>
<evidence type="ECO:0000256" key="1">
    <source>
        <dbReference type="SAM" id="MobiDB-lite"/>
    </source>
</evidence>
<evidence type="ECO:0000313" key="2">
    <source>
        <dbReference type="EMBL" id="PRY01895.1"/>
    </source>
</evidence>
<accession>A0A2T0QDA9</accession>
<dbReference type="AlphaFoldDB" id="A0A2T0QDA9"/>
<evidence type="ECO:0008006" key="4">
    <source>
        <dbReference type="Google" id="ProtNLM"/>
    </source>
</evidence>
<comment type="caution">
    <text evidence="2">The sequence shown here is derived from an EMBL/GenBank/DDBJ whole genome shotgun (WGS) entry which is preliminary data.</text>
</comment>
<sequence length="1248" mass="134484">MNALETPDPRRKARRALADALAELYSLATTIPGSPLTNRQICEKAGVDDKRFSAWRARNERRIELPSLLEARRVIAVMEEHRGEPLHPPQHWTELLQAAQKESQRSKGGRPGNSYRPTAKGPFHSPHTAERYKPQALPGRQAELDRLHEWAGSGAGYLSLVAPPWSGKTALLATFVMTCTLPKIDLVAYFVRWKTGSDNAQDFLRTMCTELGNHVGTQPAVKDAAALLNIYDAAARKSVADGRKLLLVVDGLDEDAEASPARESIASLLPPRSYTGLLVLVSRRHHPPLPDDVPQDHPLRSAERISGFRPSPEAVGMREAARRDLEALLTDRRPWVPELVGFLVVADGGLTQDDLLDLVESGGHNGISIPAELENRLRSVAARGFCAEDLDPDTLVLAHADLLQEALYKVRPRTRTALSERLHAWADGFRKAGWPASTPGYLLHHYANLLERSGDAERYTAFARDHRRLVRLAARGRVDLALASLDRVAQRVVQKDQKEPTPVALASVAASRSLLEADRRLVPREVLHALCVVGDEERAGALAVVPGDPVATAHRLVEVVKAVLATKTEPAKAVPLVKQAAESAEQCERQPYLTSGAAESDTPVEFPRLAVVLVELGLAGRLAEAKLSGDAARLFVAAVRSLVRVDRCRQENAEAVVRATCLLREAADSLAEHLADAELREMAAHLAPYVPDMQGVRGTAGSSTRRVPAVRSQIRTATDSLAEHMLDDLLSVAETQAAEEQGGPVLACVIRASVAAHEPGRAEQVLRIMKEASEELLADHPGPIAVRCLALTASAFGEAGTRAMREEVWKQARGLVATGKDGGPGALDPVAADELGETLALLVQALFDLGERHAEIRDMLVGAPDFAVRAWSLLDAVTDSADRADRVRAVTEGEGENAAETEEELLLEQMSDLSALGDGPRLRRRLDEFMRARAVAETRVPWLPFLAEALAAAAQDIGPALAPLTSGDPDGLAHVRVLVSAARGHAAIGRRNEALEYAVEAARIAERLKPRETEAWALLAQVFAHLGDAEKADLGAGPGSGVRPRGRPGDLYRRAALAVQLGLRPTAFVDGFKANGLPGSGITAESKLSAAFRALASGDRLDARMASLKEEARTRLASEPLIATGYALLQAGCGDTAEACRTAGEVPDAETRGIAQVTVAAYLSGFPVYPDVAGSEDRWRLSLLRSLAYHLRPKGAGDTALVRDLLVRALDTPAWYWALPLMGRSDPEAVQTVVEVLEYHQAGADSGR</sequence>
<protein>
    <recommendedName>
        <fullName evidence="4">NACHT domain-containing protein</fullName>
    </recommendedName>
</protein>
<keyword evidence="3" id="KW-1185">Reference proteome</keyword>
<dbReference type="RefSeq" id="WP_106238405.1">
    <property type="nucleotide sequence ID" value="NZ_PVZC01000001.1"/>
</dbReference>
<dbReference type="Proteomes" id="UP000237846">
    <property type="component" value="Unassembled WGS sequence"/>
</dbReference>
<dbReference type="EMBL" id="PVZC01000001">
    <property type="protein sequence ID" value="PRY01895.1"/>
    <property type="molecule type" value="Genomic_DNA"/>
</dbReference>
<name>A0A2T0QDA9_9ACTN</name>
<reference evidence="2 3" key="1">
    <citation type="submission" date="2018-03" db="EMBL/GenBank/DDBJ databases">
        <title>Genomic Encyclopedia of Archaeal and Bacterial Type Strains, Phase II (KMG-II): from individual species to whole genera.</title>
        <authorList>
            <person name="Goeker M."/>
        </authorList>
    </citation>
    <scope>NUCLEOTIDE SEQUENCE [LARGE SCALE GENOMIC DNA]</scope>
    <source>
        <strain evidence="2 3">DSM 45601</strain>
    </source>
</reference>
<gene>
    <name evidence="2" type="ORF">CLV72_101493</name>
</gene>
<proteinExistence type="predicted"/>